<feature type="region of interest" description="Disordered" evidence="1">
    <location>
        <begin position="267"/>
        <end position="296"/>
    </location>
</feature>
<evidence type="ECO:0000313" key="2">
    <source>
        <dbReference type="EMBL" id="KAJ8606375.1"/>
    </source>
</evidence>
<reference evidence="2" key="1">
    <citation type="submission" date="2023-01" db="EMBL/GenBank/DDBJ databases">
        <title>Metagenome sequencing of chrysophaentin producing Chrysophaeum taylorii.</title>
        <authorList>
            <person name="Davison J."/>
            <person name="Bewley C."/>
        </authorList>
    </citation>
    <scope>NUCLEOTIDE SEQUENCE</scope>
    <source>
        <strain evidence="2">NIES-1699</strain>
    </source>
</reference>
<feature type="compositionally biased region" description="Low complexity" evidence="1">
    <location>
        <begin position="392"/>
        <end position="401"/>
    </location>
</feature>
<dbReference type="InterPro" id="IPR031127">
    <property type="entry name" value="E3_UB_ligase_RBR"/>
</dbReference>
<dbReference type="PANTHER" id="PTHR11685">
    <property type="entry name" value="RBR FAMILY RING FINGER AND IBR DOMAIN-CONTAINING"/>
    <property type="match status" value="1"/>
</dbReference>
<name>A0AAD7XNL9_9STRA</name>
<feature type="region of interest" description="Disordered" evidence="1">
    <location>
        <begin position="454"/>
        <end position="476"/>
    </location>
</feature>
<organism evidence="2 3">
    <name type="scientific">Chrysophaeum taylorii</name>
    <dbReference type="NCBI Taxonomy" id="2483200"/>
    <lineage>
        <taxon>Eukaryota</taxon>
        <taxon>Sar</taxon>
        <taxon>Stramenopiles</taxon>
        <taxon>Ochrophyta</taxon>
        <taxon>Pelagophyceae</taxon>
        <taxon>Pelagomonadales</taxon>
        <taxon>Pelagomonadaceae</taxon>
        <taxon>Chrysophaeum</taxon>
    </lineage>
</organism>
<dbReference type="Gene3D" id="3.30.40.10">
    <property type="entry name" value="Zinc/RING finger domain, C3HC4 (zinc finger)"/>
    <property type="match status" value="1"/>
</dbReference>
<gene>
    <name evidence="2" type="ORF">CTAYLR_009316</name>
</gene>
<dbReference type="AlphaFoldDB" id="A0AAD7XNL9"/>
<dbReference type="GO" id="GO:0004842">
    <property type="term" value="F:ubiquitin-protein transferase activity"/>
    <property type="evidence" value="ECO:0007669"/>
    <property type="project" value="InterPro"/>
</dbReference>
<keyword evidence="3" id="KW-1185">Reference proteome</keyword>
<evidence type="ECO:0000313" key="3">
    <source>
        <dbReference type="Proteomes" id="UP001230188"/>
    </source>
</evidence>
<feature type="region of interest" description="Disordered" evidence="1">
    <location>
        <begin position="88"/>
        <end position="109"/>
    </location>
</feature>
<feature type="compositionally biased region" description="Basic and acidic residues" evidence="1">
    <location>
        <begin position="92"/>
        <end position="102"/>
    </location>
</feature>
<dbReference type="GO" id="GO:0016567">
    <property type="term" value="P:protein ubiquitination"/>
    <property type="evidence" value="ECO:0007669"/>
    <property type="project" value="InterPro"/>
</dbReference>
<dbReference type="Proteomes" id="UP001230188">
    <property type="component" value="Unassembled WGS sequence"/>
</dbReference>
<accession>A0AAD7XNL9</accession>
<comment type="caution">
    <text evidence="2">The sequence shown here is derived from an EMBL/GenBank/DDBJ whole genome shotgun (WGS) entry which is preliminary data.</text>
</comment>
<dbReference type="SUPFAM" id="SSF57850">
    <property type="entry name" value="RING/U-box"/>
    <property type="match status" value="2"/>
</dbReference>
<sequence length="548" mass="60117">MIASSSSVGVCCGLCGLVTSTEKDEEGEFDAELSSRVWSEMEEHVRREHCAACVSCGAVAGGLVEVATGEIASWIRRSRTRSPLHALRAHRREQARTAERARRAAASEAPRPWPEDLFYRYGLVAEGSRRADESPAPPMMQQRRRRRCGHAVCVGCAVATAQAARGGKASCPAAGCEAYVDARALAVFLPRENADASFTCVACGDPRPERDRVSLHDPDPERYAFQRQRRDLLDLYPANFEVSRALPLSLLRAEDPPRLVALAEGAKRPASPLSDEDDHHIVGGEFGTGRHKRRRHQTPDAVPEACELCAPCAERWLSIQARDGVAYVRCPTPRCRAPLSRETLELLLTPEAYQAHLKRARRSFESRLRQLQTSARSTSFRAAETATDDAKQALSKTTTTSAADDDGTLAFLRWAGDATRACPECHVIIYRSEGCAHMSCSCGAEFNWDRAERIVDPPDAPAPPKPPALPRDLPDSPADLRQALLVERARSTALQNELDRMRRRVVSARAHPPPQRPPPQRPPPRRLDYALAPTQPDDAASAAAAPPP</sequence>
<protein>
    <recommendedName>
        <fullName evidence="4">RING-type domain-containing protein</fullName>
    </recommendedName>
</protein>
<dbReference type="EMBL" id="JAQMWT010000278">
    <property type="protein sequence ID" value="KAJ8606375.1"/>
    <property type="molecule type" value="Genomic_DNA"/>
</dbReference>
<dbReference type="CDD" id="cd20336">
    <property type="entry name" value="Rcat_RBR"/>
    <property type="match status" value="1"/>
</dbReference>
<feature type="region of interest" description="Disordered" evidence="1">
    <location>
        <begin position="375"/>
        <end position="401"/>
    </location>
</feature>
<dbReference type="InterPro" id="IPR013083">
    <property type="entry name" value="Znf_RING/FYVE/PHD"/>
</dbReference>
<dbReference type="Gene3D" id="1.20.120.1750">
    <property type="match status" value="1"/>
</dbReference>
<feature type="compositionally biased region" description="Low complexity" evidence="1">
    <location>
        <begin position="532"/>
        <end position="548"/>
    </location>
</feature>
<proteinExistence type="predicted"/>
<feature type="compositionally biased region" description="Pro residues" evidence="1">
    <location>
        <begin position="511"/>
        <end position="522"/>
    </location>
</feature>
<feature type="compositionally biased region" description="Pro residues" evidence="1">
    <location>
        <begin position="458"/>
        <end position="469"/>
    </location>
</feature>
<evidence type="ECO:0008006" key="4">
    <source>
        <dbReference type="Google" id="ProtNLM"/>
    </source>
</evidence>
<feature type="region of interest" description="Disordered" evidence="1">
    <location>
        <begin position="491"/>
        <end position="548"/>
    </location>
</feature>
<evidence type="ECO:0000256" key="1">
    <source>
        <dbReference type="SAM" id="MobiDB-lite"/>
    </source>
</evidence>